<evidence type="ECO:0000313" key="2">
    <source>
        <dbReference type="EMBL" id="EJF47137.1"/>
    </source>
</evidence>
<gene>
    <name evidence="2" type="ORF">HMPREF1318_1135</name>
</gene>
<reference evidence="2 3" key="1">
    <citation type="submission" date="2012-05" db="EMBL/GenBank/DDBJ databases">
        <authorList>
            <person name="Harkins D.M."/>
            <person name="Madupu R."/>
            <person name="Durkin A.S."/>
            <person name="Torralba M."/>
            <person name="Methe B."/>
            <person name="Sutton G.G."/>
            <person name="Nelson K.E."/>
        </authorList>
    </citation>
    <scope>NUCLEOTIDE SEQUENCE [LARGE SCALE GENOMIC DNA]</scope>
    <source>
        <strain evidence="2 3">F0489</strain>
    </source>
</reference>
<accession>J0NQQ8</accession>
<organism evidence="2 3">
    <name type="scientific">Actinomyces massiliensis F0489</name>
    <dbReference type="NCBI Taxonomy" id="1125718"/>
    <lineage>
        <taxon>Bacteria</taxon>
        <taxon>Bacillati</taxon>
        <taxon>Actinomycetota</taxon>
        <taxon>Actinomycetes</taxon>
        <taxon>Actinomycetales</taxon>
        <taxon>Actinomycetaceae</taxon>
        <taxon>Actinomyces</taxon>
    </lineage>
</organism>
<dbReference type="RefSeq" id="WP_008729950.1">
    <property type="nucleotide sequence ID" value="NZ_AKFT01000031.1"/>
</dbReference>
<protein>
    <recommendedName>
        <fullName evidence="1">GTPase-associated protein 1 N-terminal domain-containing protein</fullName>
    </recommendedName>
</protein>
<sequence length="909" mass="96801">MTPSAEGPTSPGSESGAVRQLLYTNADRVVDGVRTGGWQILEQSPALDDVTASRLLALVEPRLNPVSPLSGFPTPEEIANAARRYAQIPTDDGTVLVHTAPAGADATGRPNTMNHVVLLADEERPSVCTADLWRSPDWCVPFGPDEVRATAMPASNRIRAGQSVSDDSVSDFMAVPGRGAVLVALAEILDGVLAQRVNRSATSVDKTTTVLLPVPSTDEAALWVGALQRTCAPRTGRLLGFSTLERVGTERDLEALAASGIDLACVPEQDLAGMPIHRSGLAVVDPQAPPTSAPASAWARLVAAMTADLGAWVAGVEAVRDVLDLLEDHRDVAPGWPLAMAEACDPGLLAGRAEELVGKAVEHELVACQPGAIAGNGYLIGVVNDRVLGSAKTEPGHWYSRLSAVPVSAPVTGVVTGLARKYVETAVRNPRWLLDPARQVSRRAFRCLDAWSRSAEGREALVPLLEAAVHAVSQDPRETAVLIMVDRLVRDGVNPPGARTDELLIPVARALAAEQDPMGQRARILGLDLDRRCRDALMRLVERVLEESAGAESSRTLPWMSEEVIAWFDGGAVAPALGELAAQAVLIELAGLIDRPVAGPAAATAERAVKALHGVVGGFELRPDVVRLLADFAPIDCLEAPPPGWRNVWDVLGPALLREPDSPTSARICREYLARRGHPEAVFAQSVFNRFSVPTAVCLVVLVRHTALMTRYSVQAAGTYARHILLAAAILDGDPLVARSPAVAMARSKALALLILVVWNGQQVDLPDAPALPAAVQNLDAALDEDPSVLAAPGETGLGELLPLAVTRVFWRGRGSDIPDEWFDSVDQDLRRMEYAESRSNAQLRNCDNTVVVIARSWAAYLGAGQSETLRAALLERMGGAPGAERWLDKRVLPAKEASGLRRRLFGGR</sequence>
<proteinExistence type="predicted"/>
<dbReference type="AlphaFoldDB" id="J0NQQ8"/>
<dbReference type="OrthoDB" id="3250392at2"/>
<feature type="domain" description="GTPase-associated protein 1 N-terminal" evidence="1">
    <location>
        <begin position="18"/>
        <end position="146"/>
    </location>
</feature>
<comment type="caution">
    <text evidence="2">The sequence shown here is derived from an EMBL/GenBank/DDBJ whole genome shotgun (WGS) entry which is preliminary data.</text>
</comment>
<keyword evidence="3" id="KW-1185">Reference proteome</keyword>
<dbReference type="EMBL" id="AKFT01000031">
    <property type="protein sequence ID" value="EJF47137.1"/>
    <property type="molecule type" value="Genomic_DNA"/>
</dbReference>
<dbReference type="Proteomes" id="UP000002941">
    <property type="component" value="Unassembled WGS sequence"/>
</dbReference>
<dbReference type="InterPro" id="IPR045402">
    <property type="entry name" value="GAP1-N2"/>
</dbReference>
<dbReference type="eggNOG" id="ENOG5033962">
    <property type="taxonomic scope" value="Bacteria"/>
</dbReference>
<evidence type="ECO:0000313" key="3">
    <source>
        <dbReference type="Proteomes" id="UP000002941"/>
    </source>
</evidence>
<dbReference type="Pfam" id="PF20013">
    <property type="entry name" value="GAP1-N2"/>
    <property type="match status" value="1"/>
</dbReference>
<name>J0NQQ8_9ACTO</name>
<dbReference type="PATRIC" id="fig|1125718.3.peg.458"/>
<evidence type="ECO:0000259" key="1">
    <source>
        <dbReference type="Pfam" id="PF20013"/>
    </source>
</evidence>